<keyword evidence="1" id="KW-0732">Signal</keyword>
<dbReference type="InterPro" id="IPR013830">
    <property type="entry name" value="SGNH_hydro"/>
</dbReference>
<dbReference type="Pfam" id="PF13472">
    <property type="entry name" value="Lipase_GDSL_2"/>
    <property type="match status" value="1"/>
</dbReference>
<feature type="chain" id="PRO_5045750493" evidence="1">
    <location>
        <begin position="17"/>
        <end position="232"/>
    </location>
</feature>
<evidence type="ECO:0000259" key="2">
    <source>
        <dbReference type="Pfam" id="PF13472"/>
    </source>
</evidence>
<dbReference type="InterPro" id="IPR036514">
    <property type="entry name" value="SGNH_hydro_sf"/>
</dbReference>
<dbReference type="Proteomes" id="UP001374893">
    <property type="component" value="Chromosome"/>
</dbReference>
<feature type="domain" description="SGNH hydrolase-type esterase" evidence="2">
    <location>
        <begin position="41"/>
        <end position="215"/>
    </location>
</feature>
<dbReference type="PANTHER" id="PTHR30383:SF5">
    <property type="entry name" value="SGNH HYDROLASE-TYPE ESTERASE DOMAIN-CONTAINING PROTEIN"/>
    <property type="match status" value="1"/>
</dbReference>
<dbReference type="Gene3D" id="3.40.50.1110">
    <property type="entry name" value="SGNH hydrolase"/>
    <property type="match status" value="1"/>
</dbReference>
<keyword evidence="4" id="KW-1185">Reference proteome</keyword>
<dbReference type="SUPFAM" id="SSF52266">
    <property type="entry name" value="SGNH hydrolase"/>
    <property type="match status" value="1"/>
</dbReference>
<accession>A0ABM7RJJ1</accession>
<evidence type="ECO:0000313" key="4">
    <source>
        <dbReference type="Proteomes" id="UP001374893"/>
    </source>
</evidence>
<reference evidence="3 4" key="1">
    <citation type="submission" date="2021-06" db="EMBL/GenBank/DDBJ databases">
        <title>Complete genome of Haloferula helveola possessing various polysaccharide degrading enzymes.</title>
        <authorList>
            <person name="Takami H."/>
            <person name="Huang C."/>
            <person name="Hamasaki K."/>
        </authorList>
    </citation>
    <scope>NUCLEOTIDE SEQUENCE [LARGE SCALE GENOMIC DNA]</scope>
    <source>
        <strain evidence="3 4">CN-1</strain>
    </source>
</reference>
<evidence type="ECO:0000256" key="1">
    <source>
        <dbReference type="SAM" id="SignalP"/>
    </source>
</evidence>
<evidence type="ECO:0000313" key="3">
    <source>
        <dbReference type="EMBL" id="BCX49707.1"/>
    </source>
</evidence>
<sequence>MKTLTLLLATATLASAAPLTDLDTELKKTWPNNRTVNIVFHGHSVPSGYFVAPDVRPFESYPHFFHRDLKQRYPNAVVNVITTSIGGENSIPGAARFQADVLKHKPDLIFIDYALNDRSQDAAAVETAWRSMITAAKTAGVPVVLCTPTGDTREDLSDPANRLRVLADMIRRLASEEDVLLADVSAAWVAELQSGTPQADLHSTANHPNAAGHRVAADAILQSFVSATEDSP</sequence>
<name>A0ABM7RJJ1_9BACT</name>
<dbReference type="InterPro" id="IPR051532">
    <property type="entry name" value="Ester_Hydrolysis_Enzymes"/>
</dbReference>
<dbReference type="EMBL" id="AP024702">
    <property type="protein sequence ID" value="BCX49707.1"/>
    <property type="molecule type" value="Genomic_DNA"/>
</dbReference>
<organism evidence="3 4">
    <name type="scientific">Haloferula helveola</name>
    <dbReference type="NCBI Taxonomy" id="490095"/>
    <lineage>
        <taxon>Bacteria</taxon>
        <taxon>Pseudomonadati</taxon>
        <taxon>Verrucomicrobiota</taxon>
        <taxon>Verrucomicrobiia</taxon>
        <taxon>Verrucomicrobiales</taxon>
        <taxon>Verrucomicrobiaceae</taxon>
        <taxon>Haloferula</taxon>
    </lineage>
</organism>
<protein>
    <submittedName>
        <fullName evidence="3">Acyl-CoA thioesterase</fullName>
    </submittedName>
</protein>
<gene>
    <name evidence="3" type="ORF">HAHE_36150</name>
</gene>
<dbReference type="PANTHER" id="PTHR30383">
    <property type="entry name" value="THIOESTERASE 1/PROTEASE 1/LYSOPHOSPHOLIPASE L1"/>
    <property type="match status" value="1"/>
</dbReference>
<feature type="signal peptide" evidence="1">
    <location>
        <begin position="1"/>
        <end position="16"/>
    </location>
</feature>
<dbReference type="RefSeq" id="WP_338686419.1">
    <property type="nucleotide sequence ID" value="NZ_AP024702.1"/>
</dbReference>
<proteinExistence type="predicted"/>